<dbReference type="Proteomes" id="UP000826656">
    <property type="component" value="Unassembled WGS sequence"/>
</dbReference>
<organism evidence="2 3">
    <name type="scientific">Solanum tuberosum</name>
    <name type="common">Potato</name>
    <dbReference type="NCBI Taxonomy" id="4113"/>
    <lineage>
        <taxon>Eukaryota</taxon>
        <taxon>Viridiplantae</taxon>
        <taxon>Streptophyta</taxon>
        <taxon>Embryophyta</taxon>
        <taxon>Tracheophyta</taxon>
        <taxon>Spermatophyta</taxon>
        <taxon>Magnoliopsida</taxon>
        <taxon>eudicotyledons</taxon>
        <taxon>Gunneridae</taxon>
        <taxon>Pentapetalae</taxon>
        <taxon>asterids</taxon>
        <taxon>lamiids</taxon>
        <taxon>Solanales</taxon>
        <taxon>Solanaceae</taxon>
        <taxon>Solanoideae</taxon>
        <taxon>Solaneae</taxon>
        <taxon>Solanum</taxon>
    </lineage>
</organism>
<sequence length="81" mass="8555">MLELSSAAATPRRWGLAGRCCSLLQSMLADRRSPVGVASCASLPSWEEREKVKGKGGGTKPTAGTRRLASPATLAGEERNR</sequence>
<dbReference type="EMBL" id="JAIVGD010000011">
    <property type="protein sequence ID" value="KAH0771668.1"/>
    <property type="molecule type" value="Genomic_DNA"/>
</dbReference>
<proteinExistence type="predicted"/>
<feature type="region of interest" description="Disordered" evidence="1">
    <location>
        <begin position="48"/>
        <end position="81"/>
    </location>
</feature>
<reference evidence="2 3" key="1">
    <citation type="journal article" date="2021" name="bioRxiv">
        <title>Chromosome-scale and haplotype-resolved genome assembly of a tetraploid potato cultivar.</title>
        <authorList>
            <person name="Sun H."/>
            <person name="Jiao W.-B."/>
            <person name="Krause K."/>
            <person name="Campoy J.A."/>
            <person name="Goel M."/>
            <person name="Folz-Donahue K."/>
            <person name="Kukat C."/>
            <person name="Huettel B."/>
            <person name="Schneeberger K."/>
        </authorList>
    </citation>
    <scope>NUCLEOTIDE SEQUENCE [LARGE SCALE GENOMIC DNA]</scope>
    <source>
        <strain evidence="2">SolTubOtavaFocal</strain>
        <tissue evidence="2">Leaves</tissue>
    </source>
</reference>
<evidence type="ECO:0000313" key="3">
    <source>
        <dbReference type="Proteomes" id="UP000826656"/>
    </source>
</evidence>
<evidence type="ECO:0000256" key="1">
    <source>
        <dbReference type="SAM" id="MobiDB-lite"/>
    </source>
</evidence>
<evidence type="ECO:0000313" key="2">
    <source>
        <dbReference type="EMBL" id="KAH0771668.1"/>
    </source>
</evidence>
<accession>A0ABQ7VT56</accession>
<keyword evidence="3" id="KW-1185">Reference proteome</keyword>
<comment type="caution">
    <text evidence="2">The sequence shown here is derived from an EMBL/GenBank/DDBJ whole genome shotgun (WGS) entry which is preliminary data.</text>
</comment>
<name>A0ABQ7VT56_SOLTU</name>
<gene>
    <name evidence="2" type="ORF">KY290_015649</name>
</gene>
<protein>
    <submittedName>
        <fullName evidence="2">Uncharacterized protein</fullName>
    </submittedName>
</protein>